<gene>
    <name evidence="2" type="ORF">EVAR_28830_1</name>
</gene>
<evidence type="ECO:0000313" key="2">
    <source>
        <dbReference type="EMBL" id="GBP50638.1"/>
    </source>
</evidence>
<organism evidence="2 3">
    <name type="scientific">Eumeta variegata</name>
    <name type="common">Bagworm moth</name>
    <name type="synonym">Eumeta japonica</name>
    <dbReference type="NCBI Taxonomy" id="151549"/>
    <lineage>
        <taxon>Eukaryota</taxon>
        <taxon>Metazoa</taxon>
        <taxon>Ecdysozoa</taxon>
        <taxon>Arthropoda</taxon>
        <taxon>Hexapoda</taxon>
        <taxon>Insecta</taxon>
        <taxon>Pterygota</taxon>
        <taxon>Neoptera</taxon>
        <taxon>Endopterygota</taxon>
        <taxon>Lepidoptera</taxon>
        <taxon>Glossata</taxon>
        <taxon>Ditrysia</taxon>
        <taxon>Tineoidea</taxon>
        <taxon>Psychidae</taxon>
        <taxon>Oiketicinae</taxon>
        <taxon>Eumeta</taxon>
    </lineage>
</organism>
<comment type="caution">
    <text evidence="2">The sequence shown here is derived from an EMBL/GenBank/DDBJ whole genome shotgun (WGS) entry which is preliminary data.</text>
</comment>
<reference evidence="2 3" key="1">
    <citation type="journal article" date="2019" name="Commun. Biol.">
        <title>The bagworm genome reveals a unique fibroin gene that provides high tensile strength.</title>
        <authorList>
            <person name="Kono N."/>
            <person name="Nakamura H."/>
            <person name="Ohtoshi R."/>
            <person name="Tomita M."/>
            <person name="Numata K."/>
            <person name="Arakawa K."/>
        </authorList>
    </citation>
    <scope>NUCLEOTIDE SEQUENCE [LARGE SCALE GENOMIC DNA]</scope>
</reference>
<feature type="compositionally biased region" description="Basic residues" evidence="1">
    <location>
        <begin position="48"/>
        <end position="62"/>
    </location>
</feature>
<feature type="region of interest" description="Disordered" evidence="1">
    <location>
        <begin position="18"/>
        <end position="95"/>
    </location>
</feature>
<evidence type="ECO:0000256" key="1">
    <source>
        <dbReference type="SAM" id="MobiDB-lite"/>
    </source>
</evidence>
<sequence length="158" mass="17382">MEQNLERVPFALAHPAVGAKRRDGAAFSRQMNRGQTADRPQRVEARRQHGGRLSRKSARARSTRVADGSATGLTHARIDTRTPRRPVPRTAGPELPIKYRDRADLGPVTHGDDVGECAGEKNAIAGAVILYEPVCPRGHATCSRKKYLCVYDYVIGRL</sequence>
<accession>A0A4C1WGX7</accession>
<proteinExistence type="predicted"/>
<dbReference type="AlphaFoldDB" id="A0A4C1WGX7"/>
<keyword evidence="3" id="KW-1185">Reference proteome</keyword>
<dbReference type="EMBL" id="BGZK01000569">
    <property type="protein sequence ID" value="GBP50638.1"/>
    <property type="molecule type" value="Genomic_DNA"/>
</dbReference>
<evidence type="ECO:0000313" key="3">
    <source>
        <dbReference type="Proteomes" id="UP000299102"/>
    </source>
</evidence>
<dbReference type="Proteomes" id="UP000299102">
    <property type="component" value="Unassembled WGS sequence"/>
</dbReference>
<protein>
    <submittedName>
        <fullName evidence="2">Uncharacterized protein</fullName>
    </submittedName>
</protein>
<name>A0A4C1WGX7_EUMVA</name>